<reference evidence="3" key="1">
    <citation type="submission" date="2022-11" db="UniProtKB">
        <authorList>
            <consortium name="WormBaseParasite"/>
        </authorList>
    </citation>
    <scope>IDENTIFICATION</scope>
</reference>
<protein>
    <submittedName>
        <fullName evidence="3">Uncharacterized protein</fullName>
    </submittedName>
</protein>
<evidence type="ECO:0000313" key="2">
    <source>
        <dbReference type="Proteomes" id="UP000887574"/>
    </source>
</evidence>
<organism evidence="2 3">
    <name type="scientific">Ditylenchus dipsaci</name>
    <dbReference type="NCBI Taxonomy" id="166011"/>
    <lineage>
        <taxon>Eukaryota</taxon>
        <taxon>Metazoa</taxon>
        <taxon>Ecdysozoa</taxon>
        <taxon>Nematoda</taxon>
        <taxon>Chromadorea</taxon>
        <taxon>Rhabditida</taxon>
        <taxon>Tylenchina</taxon>
        <taxon>Tylenchomorpha</taxon>
        <taxon>Sphaerularioidea</taxon>
        <taxon>Anguinidae</taxon>
        <taxon>Anguininae</taxon>
        <taxon>Ditylenchus</taxon>
    </lineage>
</organism>
<feature type="region of interest" description="Disordered" evidence="1">
    <location>
        <begin position="929"/>
        <end position="950"/>
    </location>
</feature>
<feature type="region of interest" description="Disordered" evidence="1">
    <location>
        <begin position="137"/>
        <end position="235"/>
    </location>
</feature>
<feature type="region of interest" description="Disordered" evidence="1">
    <location>
        <begin position="890"/>
        <end position="913"/>
    </location>
</feature>
<evidence type="ECO:0000313" key="3">
    <source>
        <dbReference type="WBParaSite" id="jg3301"/>
    </source>
</evidence>
<dbReference type="Proteomes" id="UP000887574">
    <property type="component" value="Unplaced"/>
</dbReference>
<dbReference type="WBParaSite" id="jg3301">
    <property type="protein sequence ID" value="jg3301"/>
    <property type="gene ID" value="jg3301"/>
</dbReference>
<keyword evidence="2" id="KW-1185">Reference proteome</keyword>
<feature type="compositionally biased region" description="Acidic residues" evidence="1">
    <location>
        <begin position="940"/>
        <end position="950"/>
    </location>
</feature>
<proteinExistence type="predicted"/>
<name>A0A915E6C1_9BILA</name>
<feature type="compositionally biased region" description="Polar residues" evidence="1">
    <location>
        <begin position="171"/>
        <end position="192"/>
    </location>
</feature>
<feature type="compositionally biased region" description="Low complexity" evidence="1">
    <location>
        <begin position="215"/>
        <end position="235"/>
    </location>
</feature>
<sequence>MSEILDENSQGDSHSDLISILDAEGKYQVYTKGEHSHSFKPVAKAPVASRRPLKINGINKNKYLVPEGCRLIATVNTFDEVEDIRKRQKVYCAQKTFNGEKQRYQCPSWKTECKYAFYCIQDDDHKYLLYEKGEHNHEVDTTSTASNIRSSKTSTPPTKKAKRKLEEFFNCTASEAENGPSKKQTSSQNKQMDTPEKGKQTSEEIVMSNCDQENPTTTIATETGPPTPSQPDTQTSQDVIINDGSSETTPSTSITKCIEDCRLWRFIGSIDSVHKWYSLKGFAQLSRTGAVTGANKNRAKFKCSKFPSTCNYQIQKVEYEPGKYDLYERHAKTKAYECVHSSNPFLQKISNRLNTSEKAHTEAYENFKFMVVLYSPDLLTKFLQHQKLIMRDSNTKDRDHWHCTANSAGCKYRVFTIENKQGEFWVYRNGEHNHPDPSERLAHSSVIEPLLLVAHMSTEVGSLKPTNNYYAARVRHPSTNSALVIPERQNTTTEKTSQLNRSEKAFEPCSTIPTTCSTPELPNMLNEKGYKPPKMWHFLGSILSASEFDKFCHNWHLRADKKSKNHPDSTFKYFVCSRECIGYRLLRVEYDQNKFDLFERQMGIHPNLCYPYDKAIQPKNLLMDLPERPHSSPYKDYQFMTELDSPEMLDKFRQNQQILKKIIYSQSQKEFKILVLEYPQGRYLIYRRGQHNHNIPQRLPFDSIFPRWEEFNDRFAGPITVHPLKYPDKQPSQSVILRRSHRLPKQRFPVEAFLLNEKENVEINHDANIKRYFSALNTKKKHSVDTVQKCRTLQNVNPHNTSRTFNMKENPISKVSIEPIDAGATALKIDHSGRNLLDQLSYFVDPKRAEAAEPSDVKPFLNCVDAKEEELSDCSSTTFDSFDSLNDLESSTMSSKSLEDEPDQTDAKVIDPKPLLVYQPQSQSLSIDVKPFLGKKEPVDREEDEDSFKE</sequence>
<accession>A0A915E6C1</accession>
<feature type="compositionally biased region" description="Basic and acidic residues" evidence="1">
    <location>
        <begin position="193"/>
        <end position="202"/>
    </location>
</feature>
<evidence type="ECO:0000256" key="1">
    <source>
        <dbReference type="SAM" id="MobiDB-lite"/>
    </source>
</evidence>
<dbReference type="AlphaFoldDB" id="A0A915E6C1"/>